<dbReference type="AlphaFoldDB" id="A0ABD3AYY1"/>
<dbReference type="Proteomes" id="UP001630127">
    <property type="component" value="Unassembled WGS sequence"/>
</dbReference>
<evidence type="ECO:0000313" key="3">
    <source>
        <dbReference type="Proteomes" id="UP001630127"/>
    </source>
</evidence>
<sequence length="100" mass="11443">MGCWTLMTFISFVPKHTSLFVGGLALFSFFLFVIYFMLLLTLLYLVSVSVYMILTNNELDFFGATISTENSSCWDEKKFSNLLMGDWSTSRDPAFCISRC</sequence>
<organism evidence="2 3">
    <name type="scientific">Cinchona calisaya</name>
    <dbReference type="NCBI Taxonomy" id="153742"/>
    <lineage>
        <taxon>Eukaryota</taxon>
        <taxon>Viridiplantae</taxon>
        <taxon>Streptophyta</taxon>
        <taxon>Embryophyta</taxon>
        <taxon>Tracheophyta</taxon>
        <taxon>Spermatophyta</taxon>
        <taxon>Magnoliopsida</taxon>
        <taxon>eudicotyledons</taxon>
        <taxon>Gunneridae</taxon>
        <taxon>Pentapetalae</taxon>
        <taxon>asterids</taxon>
        <taxon>lamiids</taxon>
        <taxon>Gentianales</taxon>
        <taxon>Rubiaceae</taxon>
        <taxon>Cinchonoideae</taxon>
        <taxon>Cinchoneae</taxon>
        <taxon>Cinchona</taxon>
    </lineage>
</organism>
<dbReference type="EMBL" id="JBJUIK010000002">
    <property type="protein sequence ID" value="KAL3536323.1"/>
    <property type="molecule type" value="Genomic_DNA"/>
</dbReference>
<evidence type="ECO:0000313" key="2">
    <source>
        <dbReference type="EMBL" id="KAL3536323.1"/>
    </source>
</evidence>
<evidence type="ECO:0000256" key="1">
    <source>
        <dbReference type="SAM" id="Phobius"/>
    </source>
</evidence>
<gene>
    <name evidence="2" type="ORF">ACH5RR_004784</name>
</gene>
<proteinExistence type="predicted"/>
<reference evidence="2 3" key="1">
    <citation type="submission" date="2024-11" db="EMBL/GenBank/DDBJ databases">
        <title>A near-complete genome assembly of Cinchona calisaya.</title>
        <authorList>
            <person name="Lian D.C."/>
            <person name="Zhao X.W."/>
            <person name="Wei L."/>
        </authorList>
    </citation>
    <scope>NUCLEOTIDE SEQUENCE [LARGE SCALE GENOMIC DNA]</scope>
    <source>
        <tissue evidence="2">Nenye</tissue>
    </source>
</reference>
<accession>A0ABD3AYY1</accession>
<keyword evidence="1" id="KW-0812">Transmembrane</keyword>
<keyword evidence="1" id="KW-0472">Membrane</keyword>
<name>A0ABD3AYY1_9GENT</name>
<comment type="caution">
    <text evidence="2">The sequence shown here is derived from an EMBL/GenBank/DDBJ whole genome shotgun (WGS) entry which is preliminary data.</text>
</comment>
<keyword evidence="1" id="KW-1133">Transmembrane helix</keyword>
<keyword evidence="3" id="KW-1185">Reference proteome</keyword>
<protein>
    <submittedName>
        <fullName evidence="2">Uncharacterized protein</fullName>
    </submittedName>
</protein>
<feature type="transmembrane region" description="Helical" evidence="1">
    <location>
        <begin position="20"/>
        <end position="46"/>
    </location>
</feature>